<keyword evidence="2" id="KW-1185">Reference proteome</keyword>
<comment type="caution">
    <text evidence="1">The sequence shown here is derived from an EMBL/GenBank/DDBJ whole genome shotgun (WGS) entry which is preliminary data.</text>
</comment>
<sequence>MQTGLPIVPLCITGTYNMLPRGHMLIRPAKETTDEESPYRCFCTCCLRTFLGGCRTAPIQNIELAPIAYTSEKNHSMDEVKKAIIRGGYD</sequence>
<organism evidence="1 2">
    <name type="scientific">Aduncisulcus paluster</name>
    <dbReference type="NCBI Taxonomy" id="2918883"/>
    <lineage>
        <taxon>Eukaryota</taxon>
        <taxon>Metamonada</taxon>
        <taxon>Carpediemonas-like organisms</taxon>
        <taxon>Aduncisulcus</taxon>
    </lineage>
</organism>
<protein>
    <submittedName>
        <fullName evidence="1">Uncharacterized protein</fullName>
    </submittedName>
</protein>
<evidence type="ECO:0000313" key="2">
    <source>
        <dbReference type="Proteomes" id="UP001057375"/>
    </source>
</evidence>
<proteinExistence type="predicted"/>
<dbReference type="Proteomes" id="UP001057375">
    <property type="component" value="Unassembled WGS sequence"/>
</dbReference>
<gene>
    <name evidence="1" type="ORF">ADUPG1_003561</name>
</gene>
<feature type="non-terminal residue" evidence="1">
    <location>
        <position position="90"/>
    </location>
</feature>
<name>A0ABQ5KYW9_9EUKA</name>
<dbReference type="EMBL" id="BQXS01004913">
    <property type="protein sequence ID" value="GKT37623.1"/>
    <property type="molecule type" value="Genomic_DNA"/>
</dbReference>
<accession>A0ABQ5KYW9</accession>
<evidence type="ECO:0000313" key="1">
    <source>
        <dbReference type="EMBL" id="GKT37623.1"/>
    </source>
</evidence>
<reference evidence="1" key="1">
    <citation type="submission" date="2022-03" db="EMBL/GenBank/DDBJ databases">
        <title>Draft genome sequence of Aduncisulcus paluster, a free-living microaerophilic Fornicata.</title>
        <authorList>
            <person name="Yuyama I."/>
            <person name="Kume K."/>
            <person name="Tamura T."/>
            <person name="Inagaki Y."/>
            <person name="Hashimoto T."/>
        </authorList>
    </citation>
    <scope>NUCLEOTIDE SEQUENCE</scope>
    <source>
        <strain evidence="1">NY0171</strain>
    </source>
</reference>